<dbReference type="PANTHER" id="PTHR40072">
    <property type="entry name" value="MOLYBDOPTERIN-GUANINE DINUCLEOTIDE BIOSYNTHESIS ADAPTER PROTEIN-RELATED"/>
    <property type="match status" value="1"/>
</dbReference>
<dbReference type="NCBIfam" id="TIGR00176">
    <property type="entry name" value="mobB"/>
    <property type="match status" value="1"/>
</dbReference>
<feature type="domain" description="Molybdopterin-guanine dinucleotide biosynthesis protein B (MobB)" evidence="1">
    <location>
        <begin position="7"/>
        <end position="140"/>
    </location>
</feature>
<keyword evidence="3" id="KW-1185">Reference proteome</keyword>
<accession>A0AAU9BWS2</accession>
<proteinExistence type="predicted"/>
<dbReference type="FunFam" id="3.40.50.300:FF:000920">
    <property type="entry name" value="Molybdopterin-guanine dinucleotide biosynthesis protein B"/>
    <property type="match status" value="1"/>
</dbReference>
<name>A0AAU9BWS2_9GAMM</name>
<dbReference type="InterPro" id="IPR027417">
    <property type="entry name" value="P-loop_NTPase"/>
</dbReference>
<dbReference type="InterPro" id="IPR004435">
    <property type="entry name" value="MobB_dom"/>
</dbReference>
<gene>
    <name evidence="2" type="ORF">MIN45_P0235</name>
</gene>
<sequence length="170" mass="18732">MSEVPLLGLAAFSGTGKTTLLTRLIPLLKAEGLKVGLIKHAHHAFDIDHPGKDSYELRRAGATPVMVVSRRRRAIVYDYPDEGEVDLFSQLAYLDAAGLDLILVEGFKRAPIPKIELHRPILGKPLLFPEDPHVIAVASDAPLPCPCPLPQLDLNRPPQIAAFIRHDFLR</sequence>
<evidence type="ECO:0000313" key="3">
    <source>
        <dbReference type="Proteomes" id="UP001321450"/>
    </source>
</evidence>
<dbReference type="Pfam" id="PF03205">
    <property type="entry name" value="MobB"/>
    <property type="match status" value="1"/>
</dbReference>
<dbReference type="CDD" id="cd03116">
    <property type="entry name" value="MobB"/>
    <property type="match status" value="1"/>
</dbReference>
<dbReference type="KEGG" id="meiy:MIN45_P0235"/>
<dbReference type="SUPFAM" id="SSF52540">
    <property type="entry name" value="P-loop containing nucleoside triphosphate hydrolases"/>
    <property type="match status" value="1"/>
</dbReference>
<dbReference type="AlphaFoldDB" id="A0AAU9BWS2"/>
<dbReference type="PANTHER" id="PTHR40072:SF1">
    <property type="entry name" value="MOLYBDOPTERIN-GUANINE DINUCLEOTIDE BIOSYNTHESIS ADAPTER PROTEIN"/>
    <property type="match status" value="1"/>
</dbReference>
<dbReference type="Gene3D" id="3.40.50.300">
    <property type="entry name" value="P-loop containing nucleotide triphosphate hydrolases"/>
    <property type="match status" value="1"/>
</dbReference>
<reference evidence="3" key="1">
    <citation type="journal article" date="2024" name="Int. J. Syst. Evol. Microbiol.">
        <title>Methylomarinovum tepidoasis sp. nov., a moderately thermophilic methanotroph of the family Methylothermaceae isolated from a deep-sea hydrothermal field.</title>
        <authorList>
            <person name="Hirayama H."/>
            <person name="Takaki Y."/>
            <person name="Abe M."/>
            <person name="Miyazaki M."/>
            <person name="Uematsu K."/>
            <person name="Matsui Y."/>
            <person name="Takai K."/>
        </authorList>
    </citation>
    <scope>NUCLEOTIDE SEQUENCE [LARGE SCALE GENOMIC DNA]</scope>
    <source>
        <strain evidence="3">IN45</strain>
    </source>
</reference>
<dbReference type="RefSeq" id="WP_286292847.1">
    <property type="nucleotide sequence ID" value="NZ_AP024718.1"/>
</dbReference>
<dbReference type="InterPro" id="IPR052539">
    <property type="entry name" value="MGD_biosynthesis_adapter"/>
</dbReference>
<protein>
    <submittedName>
        <fullName evidence="2">Molybdopterin-guanine dinucleotide biosynthesis adapter protein</fullName>
    </submittedName>
</protein>
<dbReference type="GO" id="GO:0006777">
    <property type="term" value="P:Mo-molybdopterin cofactor biosynthetic process"/>
    <property type="evidence" value="ECO:0007669"/>
    <property type="project" value="InterPro"/>
</dbReference>
<dbReference type="EMBL" id="AP024718">
    <property type="protein sequence ID" value="BCX87868.1"/>
    <property type="molecule type" value="Genomic_DNA"/>
</dbReference>
<evidence type="ECO:0000259" key="1">
    <source>
        <dbReference type="Pfam" id="PF03205"/>
    </source>
</evidence>
<organism evidence="2 3">
    <name type="scientific">Methylomarinovum tepidoasis</name>
    <dbReference type="NCBI Taxonomy" id="2840183"/>
    <lineage>
        <taxon>Bacteria</taxon>
        <taxon>Pseudomonadati</taxon>
        <taxon>Pseudomonadota</taxon>
        <taxon>Gammaproteobacteria</taxon>
        <taxon>Methylococcales</taxon>
        <taxon>Methylothermaceae</taxon>
        <taxon>Methylomarinovum</taxon>
    </lineage>
</organism>
<dbReference type="GO" id="GO:0005525">
    <property type="term" value="F:GTP binding"/>
    <property type="evidence" value="ECO:0007669"/>
    <property type="project" value="InterPro"/>
</dbReference>
<evidence type="ECO:0000313" key="2">
    <source>
        <dbReference type="EMBL" id="BCX87868.1"/>
    </source>
</evidence>
<dbReference type="Proteomes" id="UP001321450">
    <property type="component" value="Chromosome"/>
</dbReference>